<comment type="similarity">
    <text evidence="2">Belongs to the plant tobamovirus multiplication TOM1 protein family.</text>
</comment>
<dbReference type="PANTHER" id="PTHR31142:SF26">
    <property type="entry name" value="THH1_TOM1_TOM3 DOMAIN-CONTAINING PROTEIN"/>
    <property type="match status" value="1"/>
</dbReference>
<keyword evidence="4 7" id="KW-0812">Transmembrane</keyword>
<dbReference type="InterPro" id="IPR009457">
    <property type="entry name" value="THH1/TOM1/TOM3_dom"/>
</dbReference>
<evidence type="ECO:0000259" key="8">
    <source>
        <dbReference type="Pfam" id="PF06454"/>
    </source>
</evidence>
<feature type="transmembrane region" description="Helical" evidence="7">
    <location>
        <begin position="51"/>
        <end position="69"/>
    </location>
</feature>
<feature type="transmembrane region" description="Helical" evidence="7">
    <location>
        <begin position="81"/>
        <end position="105"/>
    </location>
</feature>
<feature type="domain" description="THH1/TOM1/TOM3" evidence="8">
    <location>
        <begin position="16"/>
        <end position="288"/>
    </location>
</feature>
<dbReference type="STRING" id="43335.A0A4U5Q0P9"/>
<keyword evidence="5 7" id="KW-1133">Transmembrane helix</keyword>
<feature type="transmembrane region" description="Helical" evidence="7">
    <location>
        <begin position="214"/>
        <end position="234"/>
    </location>
</feature>
<evidence type="ECO:0000256" key="7">
    <source>
        <dbReference type="SAM" id="Phobius"/>
    </source>
</evidence>
<evidence type="ECO:0000256" key="5">
    <source>
        <dbReference type="ARBA" id="ARBA00022989"/>
    </source>
</evidence>
<comment type="caution">
    <text evidence="9">The sequence shown here is derived from an EMBL/GenBank/DDBJ whole genome shotgun (WGS) entry which is preliminary data.</text>
</comment>
<evidence type="ECO:0000256" key="2">
    <source>
        <dbReference type="ARBA" id="ARBA00006779"/>
    </source>
</evidence>
<feature type="transmembrane region" description="Helical" evidence="7">
    <location>
        <begin position="12"/>
        <end position="39"/>
    </location>
</feature>
<accession>A0A4U5Q0P9</accession>
<dbReference type="Pfam" id="PF06454">
    <property type="entry name" value="THH1_TOM1-3_dom"/>
    <property type="match status" value="1"/>
</dbReference>
<dbReference type="AlphaFoldDB" id="A0A4U5Q0P9"/>
<keyword evidence="6 7" id="KW-0472">Membrane</keyword>
<feature type="transmembrane region" description="Helical" evidence="7">
    <location>
        <begin position="141"/>
        <end position="160"/>
    </location>
</feature>
<evidence type="ECO:0000256" key="3">
    <source>
        <dbReference type="ARBA" id="ARBA00022554"/>
    </source>
</evidence>
<dbReference type="EMBL" id="RCHU01000504">
    <property type="protein sequence ID" value="TKS03574.1"/>
    <property type="molecule type" value="Genomic_DNA"/>
</dbReference>
<protein>
    <recommendedName>
        <fullName evidence="8">THH1/TOM1/TOM3 domain-containing protein</fullName>
    </recommendedName>
</protein>
<dbReference type="GO" id="GO:0005774">
    <property type="term" value="C:vacuolar membrane"/>
    <property type="evidence" value="ECO:0007669"/>
    <property type="project" value="UniProtKB-SubCell"/>
</dbReference>
<evidence type="ECO:0000313" key="9">
    <source>
        <dbReference type="EMBL" id="TKS03574.1"/>
    </source>
</evidence>
<sequence length="325" mass="35882">MNLKSSCYPLDLLIANIALACIDGALASVAFSQLIRIFLRNQQSGWTRQKVLHLMVGSCNLGYFIYFTSTIIATCNRWLCWSYACGFILMAFPNILFFAVFLLLLSFWVDLCHQANEEDDDDEENSSQQPLLESSKNKPGCGVDLFLMLSFAVVIWIGAGNNPIDSSVVARVYVDLFATAVLILGGALGCYGLILFLKLRKVRSETASSEMRKVAGLAVVSVVCFTSSAAVALLTDIPLLYHWSMKNINQVKTLVLLVFYYVIGSSVPSAFVLWVMRELPAPVTNMQAQSRSVTFISYGAEETLNPRHWVAATTSKNQVLKASPI</sequence>
<organism evidence="9">
    <name type="scientific">Populus alba</name>
    <name type="common">White poplar</name>
    <dbReference type="NCBI Taxonomy" id="43335"/>
    <lineage>
        <taxon>Eukaryota</taxon>
        <taxon>Viridiplantae</taxon>
        <taxon>Streptophyta</taxon>
        <taxon>Embryophyta</taxon>
        <taxon>Tracheophyta</taxon>
        <taxon>Spermatophyta</taxon>
        <taxon>Magnoliopsida</taxon>
        <taxon>eudicotyledons</taxon>
        <taxon>Gunneridae</taxon>
        <taxon>Pentapetalae</taxon>
        <taxon>rosids</taxon>
        <taxon>fabids</taxon>
        <taxon>Malpighiales</taxon>
        <taxon>Salicaceae</taxon>
        <taxon>Saliceae</taxon>
        <taxon>Populus</taxon>
    </lineage>
</organism>
<feature type="transmembrane region" description="Helical" evidence="7">
    <location>
        <begin position="254"/>
        <end position="276"/>
    </location>
</feature>
<dbReference type="PANTHER" id="PTHR31142">
    <property type="entry name" value="TOBAMOVIRUS MULTIPLICATION PROTEIN 1-LIKE ISOFORM X1"/>
    <property type="match status" value="1"/>
</dbReference>
<feature type="transmembrane region" description="Helical" evidence="7">
    <location>
        <begin position="172"/>
        <end position="194"/>
    </location>
</feature>
<evidence type="ECO:0000256" key="6">
    <source>
        <dbReference type="ARBA" id="ARBA00023136"/>
    </source>
</evidence>
<gene>
    <name evidence="9" type="ORF">D5086_0000155710</name>
</gene>
<proteinExistence type="inferred from homology"/>
<evidence type="ECO:0000256" key="1">
    <source>
        <dbReference type="ARBA" id="ARBA00004128"/>
    </source>
</evidence>
<reference evidence="9" key="1">
    <citation type="submission" date="2018-10" db="EMBL/GenBank/DDBJ databases">
        <title>Population genomic analysis revealed the cold adaptation of white poplar.</title>
        <authorList>
            <person name="Liu Y.-J."/>
        </authorList>
    </citation>
    <scope>NUCLEOTIDE SEQUENCE [LARGE SCALE GENOMIC DNA]</scope>
    <source>
        <strain evidence="9">PAL-ZL1</strain>
    </source>
</reference>
<comment type="subcellular location">
    <subcellularLocation>
        <location evidence="1">Vacuole membrane</location>
        <topology evidence="1">Multi-pass membrane protein</topology>
    </subcellularLocation>
</comment>
<name>A0A4U5Q0P9_POPAL</name>
<evidence type="ECO:0000256" key="4">
    <source>
        <dbReference type="ARBA" id="ARBA00022692"/>
    </source>
</evidence>
<keyword evidence="3" id="KW-0926">Vacuole</keyword>
<dbReference type="InterPro" id="IPR040226">
    <property type="entry name" value="THH1/TOM1/TOM3"/>
</dbReference>